<reference evidence="1 2" key="1">
    <citation type="journal article" date="2011" name="Int. J. Syst. Evol. Microbiol.">
        <title>Zhongshania antarctica gen. nov., sp. nov. and Zhongshania guokunii sp. nov., gammaproteobacteria respectively isolated from coastal attached (fast) ice and surface seawater of the Antarctic.</title>
        <authorList>
            <person name="Li H.J."/>
            <person name="Zhang X.Y."/>
            <person name="Chen C.X."/>
            <person name="Zhang Y.J."/>
            <person name="Gao Z.M."/>
            <person name="Yu Y."/>
            <person name="Chen X.L."/>
            <person name="Chen B."/>
            <person name="Zhang Y.Z."/>
        </authorList>
    </citation>
    <scope>NUCLEOTIDE SEQUENCE [LARGE SCALE GENOMIC DNA]</scope>
    <source>
        <strain evidence="1 2">R06B22</strain>
    </source>
</reference>
<name>A0ABV3TYF7_9GAMM</name>
<gene>
    <name evidence="1" type="ORF">AB4875_14215</name>
</gene>
<organism evidence="1 2">
    <name type="scientific">Zhongshania arctica</name>
    <dbReference type="NCBI Taxonomy" id="3238302"/>
    <lineage>
        <taxon>Bacteria</taxon>
        <taxon>Pseudomonadati</taxon>
        <taxon>Pseudomonadota</taxon>
        <taxon>Gammaproteobacteria</taxon>
        <taxon>Cellvibrionales</taxon>
        <taxon>Spongiibacteraceae</taxon>
        <taxon>Zhongshania</taxon>
    </lineage>
</organism>
<dbReference type="EMBL" id="JBFRYB010000001">
    <property type="protein sequence ID" value="MEX1666645.1"/>
    <property type="molecule type" value="Genomic_DNA"/>
</dbReference>
<comment type="caution">
    <text evidence="1">The sequence shown here is derived from an EMBL/GenBank/DDBJ whole genome shotgun (WGS) entry which is preliminary data.</text>
</comment>
<accession>A0ABV3TYF7</accession>
<evidence type="ECO:0000313" key="2">
    <source>
        <dbReference type="Proteomes" id="UP001557484"/>
    </source>
</evidence>
<proteinExistence type="predicted"/>
<sequence length="116" mass="13242">MAMVKYWVIALEINQKIGGMLIPQERDGVWLSPNLRAAGYSSAAYIDTEELAKEYLGASCPILEKRYKYGFLAEIQQAQSSERKSEVSDLVRKHSYIIRERLSSGNMRPNKRVENS</sequence>
<evidence type="ECO:0000313" key="1">
    <source>
        <dbReference type="EMBL" id="MEX1666645.1"/>
    </source>
</evidence>
<keyword evidence="2" id="KW-1185">Reference proteome</keyword>
<dbReference type="RefSeq" id="WP_368376718.1">
    <property type="nucleotide sequence ID" value="NZ_JBFRYB010000001.1"/>
</dbReference>
<protein>
    <submittedName>
        <fullName evidence="1">Uncharacterized protein</fullName>
    </submittedName>
</protein>
<dbReference type="Proteomes" id="UP001557484">
    <property type="component" value="Unassembled WGS sequence"/>
</dbReference>